<comment type="caution">
    <text evidence="1">The sequence shown here is derived from an EMBL/GenBank/DDBJ whole genome shotgun (WGS) entry which is preliminary data.</text>
</comment>
<accession>A0ABT5L7V0</accession>
<keyword evidence="2" id="KW-1185">Reference proteome</keyword>
<gene>
    <name evidence="1" type="ORF">OIK42_19590</name>
</gene>
<dbReference type="EMBL" id="JAQQXP010000004">
    <property type="protein sequence ID" value="MDC8832963.1"/>
    <property type="molecule type" value="Genomic_DNA"/>
</dbReference>
<proteinExistence type="predicted"/>
<evidence type="ECO:0000313" key="1">
    <source>
        <dbReference type="EMBL" id="MDC8832963.1"/>
    </source>
</evidence>
<dbReference type="RefSeq" id="WP_273642867.1">
    <property type="nucleotide sequence ID" value="NZ_JAQQXP010000004.1"/>
</dbReference>
<dbReference type="Proteomes" id="UP001218788">
    <property type="component" value="Unassembled WGS sequence"/>
</dbReference>
<protein>
    <submittedName>
        <fullName evidence="1">Uncharacterized protein</fullName>
    </submittedName>
</protein>
<name>A0ABT5L7V0_9ALTE</name>
<sequence>MMKALDYVKRGDRSTTVLDFAKNLVNGSINIGLAEDMADELMSAKAHFEAFYGDESKEYKMTKIVLNLVRTIVRSIRIQNESPNQTLENWASAMPIRIQWIEQLSHIVKPEH</sequence>
<evidence type="ECO:0000313" key="2">
    <source>
        <dbReference type="Proteomes" id="UP001218788"/>
    </source>
</evidence>
<organism evidence="1 2">
    <name type="scientific">Alteromonas gilva</name>
    <dbReference type="NCBI Taxonomy" id="2987522"/>
    <lineage>
        <taxon>Bacteria</taxon>
        <taxon>Pseudomonadati</taxon>
        <taxon>Pseudomonadota</taxon>
        <taxon>Gammaproteobacteria</taxon>
        <taxon>Alteromonadales</taxon>
        <taxon>Alteromonadaceae</taxon>
        <taxon>Alteromonas/Salinimonas group</taxon>
        <taxon>Alteromonas</taxon>
    </lineage>
</organism>
<reference evidence="1 2" key="1">
    <citation type="submission" date="2022-10" db="EMBL/GenBank/DDBJ databases">
        <title>Alteromonas sp. chi3 Genome sequencing.</title>
        <authorList>
            <person name="Park S."/>
        </authorList>
    </citation>
    <scope>NUCLEOTIDE SEQUENCE [LARGE SCALE GENOMIC DNA]</scope>
    <source>
        <strain evidence="2">chi3</strain>
    </source>
</reference>